<organism evidence="2 3">
    <name type="scientific">Paraphaeosphaeria sporulosa</name>
    <dbReference type="NCBI Taxonomy" id="1460663"/>
    <lineage>
        <taxon>Eukaryota</taxon>
        <taxon>Fungi</taxon>
        <taxon>Dikarya</taxon>
        <taxon>Ascomycota</taxon>
        <taxon>Pezizomycotina</taxon>
        <taxon>Dothideomycetes</taxon>
        <taxon>Pleosporomycetidae</taxon>
        <taxon>Pleosporales</taxon>
        <taxon>Massarineae</taxon>
        <taxon>Didymosphaeriaceae</taxon>
        <taxon>Paraphaeosphaeria</taxon>
    </lineage>
</organism>
<feature type="non-terminal residue" evidence="2">
    <location>
        <position position="61"/>
    </location>
</feature>
<dbReference type="Proteomes" id="UP000077069">
    <property type="component" value="Unassembled WGS sequence"/>
</dbReference>
<dbReference type="STRING" id="1460663.A0A177C3L1"/>
<evidence type="ECO:0000313" key="3">
    <source>
        <dbReference type="Proteomes" id="UP000077069"/>
    </source>
</evidence>
<dbReference type="InParanoid" id="A0A177C3L1"/>
<dbReference type="PANTHER" id="PTHR10666">
    <property type="entry name" value="UBIQUITIN"/>
    <property type="match status" value="1"/>
</dbReference>
<dbReference type="SUPFAM" id="SSF54236">
    <property type="entry name" value="Ubiquitin-like"/>
    <property type="match status" value="1"/>
</dbReference>
<dbReference type="InterPro" id="IPR019956">
    <property type="entry name" value="Ubiquitin_dom"/>
</dbReference>
<proteinExistence type="predicted"/>
<sequence>IDIEPFDTIDDIRWKVHGQLGIPPEQQRVIYAEEQLEDGRTLSDYIIFHEATLSLMPRLRG</sequence>
<dbReference type="InterPro" id="IPR029071">
    <property type="entry name" value="Ubiquitin-like_domsf"/>
</dbReference>
<name>A0A177C3L1_9PLEO</name>
<dbReference type="InterPro" id="IPR050158">
    <property type="entry name" value="Ubiquitin_ubiquitin-like"/>
</dbReference>
<evidence type="ECO:0000259" key="1">
    <source>
        <dbReference type="PROSITE" id="PS50053"/>
    </source>
</evidence>
<dbReference type="InterPro" id="IPR000626">
    <property type="entry name" value="Ubiquitin-like_dom"/>
</dbReference>
<dbReference type="Pfam" id="PF00240">
    <property type="entry name" value="ubiquitin"/>
    <property type="match status" value="1"/>
</dbReference>
<evidence type="ECO:0000313" key="2">
    <source>
        <dbReference type="EMBL" id="OAG02213.1"/>
    </source>
</evidence>
<dbReference type="Gene3D" id="3.10.20.90">
    <property type="entry name" value="Phosphatidylinositol 3-kinase Catalytic Subunit, Chain A, domain 1"/>
    <property type="match status" value="1"/>
</dbReference>
<protein>
    <recommendedName>
        <fullName evidence="1">Ubiquitin-like domain-containing protein</fullName>
    </recommendedName>
</protein>
<gene>
    <name evidence="2" type="ORF">CC84DRAFT_1045585</name>
</gene>
<keyword evidence="3" id="KW-1185">Reference proteome</keyword>
<feature type="domain" description="Ubiquitin-like" evidence="1">
    <location>
        <begin position="1"/>
        <end position="61"/>
    </location>
</feature>
<dbReference type="RefSeq" id="XP_018032578.1">
    <property type="nucleotide sequence ID" value="XM_018173411.1"/>
</dbReference>
<reference evidence="2 3" key="1">
    <citation type="submission" date="2016-05" db="EMBL/GenBank/DDBJ databases">
        <title>Comparative analysis of secretome profiles of manganese(II)-oxidizing ascomycete fungi.</title>
        <authorList>
            <consortium name="DOE Joint Genome Institute"/>
            <person name="Zeiner C.A."/>
            <person name="Purvine S.O."/>
            <person name="Zink E.M."/>
            <person name="Wu S."/>
            <person name="Pasa-Tolic L."/>
            <person name="Chaput D.L."/>
            <person name="Haridas S."/>
            <person name="Grigoriev I.V."/>
            <person name="Santelli C.M."/>
            <person name="Hansel C.M."/>
        </authorList>
    </citation>
    <scope>NUCLEOTIDE SEQUENCE [LARGE SCALE GENOMIC DNA]</scope>
    <source>
        <strain evidence="2 3">AP3s5-JAC2a</strain>
    </source>
</reference>
<dbReference type="PROSITE" id="PS50053">
    <property type="entry name" value="UBIQUITIN_2"/>
    <property type="match status" value="1"/>
</dbReference>
<dbReference type="PRINTS" id="PR00348">
    <property type="entry name" value="UBIQUITIN"/>
</dbReference>
<dbReference type="OrthoDB" id="428577at2759"/>
<dbReference type="EMBL" id="KV441556">
    <property type="protein sequence ID" value="OAG02213.1"/>
    <property type="molecule type" value="Genomic_DNA"/>
</dbReference>
<accession>A0A177C3L1</accession>
<dbReference type="GeneID" id="28756897"/>
<dbReference type="AlphaFoldDB" id="A0A177C3L1"/>
<feature type="non-terminal residue" evidence="2">
    <location>
        <position position="1"/>
    </location>
</feature>